<gene>
    <name evidence="1" type="ORF">UFOVP30_10</name>
</gene>
<name>A0A6J5KM19_9CAUD</name>
<evidence type="ECO:0008006" key="2">
    <source>
        <dbReference type="Google" id="ProtNLM"/>
    </source>
</evidence>
<sequence length="160" mass="18352">MTTRLLTCTYAKGFDSHGTLTAQQGVLKTPTRARRKKLARLRAIGISLCLTASLLNSMDSTEAFQYPKKTILTITDYHKYAYMRLLDTKQYDCILELYTHESNWNPTAVNGLHYGIPQGDSKWLIGKHPYIQIDWGIKYISNRYGSACSALNHWSKYGWH</sequence>
<organism evidence="1">
    <name type="scientific">uncultured Caudovirales phage</name>
    <dbReference type="NCBI Taxonomy" id="2100421"/>
    <lineage>
        <taxon>Viruses</taxon>
        <taxon>Duplodnaviria</taxon>
        <taxon>Heunggongvirae</taxon>
        <taxon>Uroviricota</taxon>
        <taxon>Caudoviricetes</taxon>
        <taxon>Peduoviridae</taxon>
        <taxon>Maltschvirus</taxon>
        <taxon>Maltschvirus maltsch</taxon>
    </lineage>
</organism>
<evidence type="ECO:0000313" key="1">
    <source>
        <dbReference type="EMBL" id="CAB4122353.1"/>
    </source>
</evidence>
<dbReference type="EMBL" id="LR796159">
    <property type="protein sequence ID" value="CAB4122353.1"/>
    <property type="molecule type" value="Genomic_DNA"/>
</dbReference>
<accession>A0A6J5KM19</accession>
<proteinExistence type="predicted"/>
<protein>
    <recommendedName>
        <fullName evidence="2">Transglycosylase SLT domain-containing protein</fullName>
    </recommendedName>
</protein>
<reference evidence="1" key="1">
    <citation type="submission" date="2020-04" db="EMBL/GenBank/DDBJ databases">
        <authorList>
            <person name="Chiriac C."/>
            <person name="Salcher M."/>
            <person name="Ghai R."/>
            <person name="Kavagutti S V."/>
        </authorList>
    </citation>
    <scope>NUCLEOTIDE SEQUENCE</scope>
</reference>